<evidence type="ECO:0000256" key="3">
    <source>
        <dbReference type="ARBA" id="ARBA00022679"/>
    </source>
</evidence>
<comment type="catalytic activity">
    <reaction evidence="8">
        <text>L-lysyl-[protein] + acetyl-CoA = N(6)-acetyl-L-lysyl-[protein] + CoA + H(+)</text>
        <dbReference type="Rhea" id="RHEA:45948"/>
        <dbReference type="Rhea" id="RHEA-COMP:9752"/>
        <dbReference type="Rhea" id="RHEA-COMP:10731"/>
        <dbReference type="ChEBI" id="CHEBI:15378"/>
        <dbReference type="ChEBI" id="CHEBI:29969"/>
        <dbReference type="ChEBI" id="CHEBI:57287"/>
        <dbReference type="ChEBI" id="CHEBI:57288"/>
        <dbReference type="ChEBI" id="CHEBI:61930"/>
        <dbReference type="EC" id="2.3.1.48"/>
    </reaction>
</comment>
<evidence type="ECO:0000256" key="7">
    <source>
        <dbReference type="PIRSR" id="PIRSR602717-51"/>
    </source>
</evidence>
<dbReference type="GO" id="GO:0004402">
    <property type="term" value="F:histone acetyltransferase activity"/>
    <property type="evidence" value="ECO:0007669"/>
    <property type="project" value="InterPro"/>
</dbReference>
<dbReference type="AlphaFoldDB" id="A0A1R1PYJ2"/>
<evidence type="ECO:0000256" key="8">
    <source>
        <dbReference type="RuleBase" id="RU361211"/>
    </source>
</evidence>
<feature type="region of interest" description="Disordered" evidence="9">
    <location>
        <begin position="1"/>
        <end position="55"/>
    </location>
</feature>
<evidence type="ECO:0000313" key="11">
    <source>
        <dbReference type="EMBL" id="OMH85979.1"/>
    </source>
</evidence>
<feature type="region of interest" description="Disordered" evidence="9">
    <location>
        <begin position="356"/>
        <end position="380"/>
    </location>
</feature>
<evidence type="ECO:0000256" key="9">
    <source>
        <dbReference type="SAM" id="MobiDB-lite"/>
    </source>
</evidence>
<protein>
    <recommendedName>
        <fullName evidence="2 8">Histone acetyltransferase</fullName>
        <ecNumber evidence="2 8">2.3.1.48</ecNumber>
    </recommendedName>
</protein>
<dbReference type="Proteomes" id="UP000188320">
    <property type="component" value="Unassembled WGS sequence"/>
</dbReference>
<dbReference type="SUPFAM" id="SSF55729">
    <property type="entry name" value="Acyl-CoA N-acyltransferases (Nat)"/>
    <property type="match status" value="1"/>
</dbReference>
<dbReference type="EMBL" id="LSSK01000025">
    <property type="protein sequence ID" value="OMH85979.1"/>
    <property type="molecule type" value="Genomic_DNA"/>
</dbReference>
<accession>A0A1R1PYJ2</accession>
<dbReference type="GO" id="GO:0005634">
    <property type="term" value="C:nucleus"/>
    <property type="evidence" value="ECO:0007669"/>
    <property type="project" value="UniProtKB-SubCell"/>
</dbReference>
<feature type="compositionally biased region" description="Low complexity" evidence="9">
    <location>
        <begin position="26"/>
        <end position="55"/>
    </location>
</feature>
<gene>
    <name evidence="11" type="ORF">AX774_g443</name>
</gene>
<proteinExistence type="inferred from homology"/>
<keyword evidence="4" id="KW-0863">Zinc-finger</keyword>
<evidence type="ECO:0000259" key="10">
    <source>
        <dbReference type="PROSITE" id="PS51726"/>
    </source>
</evidence>
<evidence type="ECO:0000313" key="12">
    <source>
        <dbReference type="Proteomes" id="UP000188320"/>
    </source>
</evidence>
<reference evidence="12" key="1">
    <citation type="submission" date="2017-01" db="EMBL/GenBank/DDBJ databases">
        <authorList>
            <person name="Wang Y."/>
            <person name="White M."/>
            <person name="Kvist S."/>
            <person name="Moncalvo J.-M."/>
        </authorList>
    </citation>
    <scope>NUCLEOTIDE SEQUENCE [LARGE SCALE GENOMIC DNA]</scope>
    <source>
        <strain evidence="12">COL-18-3</strain>
    </source>
</reference>
<dbReference type="InterPro" id="IPR036388">
    <property type="entry name" value="WH-like_DNA-bd_sf"/>
</dbReference>
<dbReference type="Gene3D" id="3.40.630.30">
    <property type="match status" value="1"/>
</dbReference>
<comment type="similarity">
    <text evidence="1 8">Belongs to the MYST (SAS/MOZ) family.</text>
</comment>
<keyword evidence="5" id="KW-0862">Zinc</keyword>
<dbReference type="GO" id="GO:0000785">
    <property type="term" value="C:chromatin"/>
    <property type="evidence" value="ECO:0007669"/>
    <property type="project" value="TreeGrafter"/>
</dbReference>
<feature type="active site" description="Proton donor/acceptor" evidence="7">
    <location>
        <position position="170"/>
    </location>
</feature>
<keyword evidence="4" id="KW-0479">Metal-binding</keyword>
<dbReference type="GO" id="GO:0006357">
    <property type="term" value="P:regulation of transcription by RNA polymerase II"/>
    <property type="evidence" value="ECO:0007669"/>
    <property type="project" value="TreeGrafter"/>
</dbReference>
<dbReference type="PANTHER" id="PTHR10615:SF161">
    <property type="entry name" value="HISTONE ACETYLTRANSFERASE KAT7"/>
    <property type="match status" value="1"/>
</dbReference>
<evidence type="ECO:0000256" key="1">
    <source>
        <dbReference type="ARBA" id="ARBA00010107"/>
    </source>
</evidence>
<organism evidence="11 12">
    <name type="scientific">Zancudomyces culisetae</name>
    <name type="common">Gut fungus</name>
    <name type="synonym">Smittium culisetae</name>
    <dbReference type="NCBI Taxonomy" id="1213189"/>
    <lineage>
        <taxon>Eukaryota</taxon>
        <taxon>Fungi</taxon>
        <taxon>Fungi incertae sedis</taxon>
        <taxon>Zoopagomycota</taxon>
        <taxon>Kickxellomycotina</taxon>
        <taxon>Harpellomycetes</taxon>
        <taxon>Harpellales</taxon>
        <taxon>Legeriomycetaceae</taxon>
        <taxon>Zancudomyces</taxon>
    </lineage>
</organism>
<evidence type="ECO:0000256" key="6">
    <source>
        <dbReference type="ARBA" id="ARBA00022990"/>
    </source>
</evidence>
<dbReference type="GO" id="GO:0003682">
    <property type="term" value="F:chromatin binding"/>
    <property type="evidence" value="ECO:0007669"/>
    <property type="project" value="TreeGrafter"/>
</dbReference>
<dbReference type="PROSITE" id="PS51726">
    <property type="entry name" value="MYST_HAT"/>
    <property type="match status" value="1"/>
</dbReference>
<feature type="compositionally biased region" description="Basic and acidic residues" evidence="9">
    <location>
        <begin position="14"/>
        <end position="24"/>
    </location>
</feature>
<dbReference type="GO" id="GO:0003712">
    <property type="term" value="F:transcription coregulator activity"/>
    <property type="evidence" value="ECO:0007669"/>
    <property type="project" value="TreeGrafter"/>
</dbReference>
<dbReference type="GO" id="GO:0008270">
    <property type="term" value="F:zinc ion binding"/>
    <property type="evidence" value="ECO:0007669"/>
    <property type="project" value="UniProtKB-KW"/>
</dbReference>
<keyword evidence="12" id="KW-1185">Reference proteome</keyword>
<dbReference type="InterPro" id="IPR050603">
    <property type="entry name" value="MYST_HAT"/>
</dbReference>
<keyword evidence="3 11" id="KW-0808">Transferase</keyword>
<keyword evidence="6" id="KW-0007">Acetylation</keyword>
<dbReference type="InterPro" id="IPR002717">
    <property type="entry name" value="HAT_MYST-type"/>
</dbReference>
<dbReference type="EC" id="2.3.1.48" evidence="2 8"/>
<dbReference type="OrthoDB" id="787137at2759"/>
<keyword evidence="8" id="KW-0539">Nucleus</keyword>
<evidence type="ECO:0000256" key="4">
    <source>
        <dbReference type="ARBA" id="ARBA00022771"/>
    </source>
</evidence>
<dbReference type="PANTHER" id="PTHR10615">
    <property type="entry name" value="HISTONE ACETYLTRANSFERASE"/>
    <property type="match status" value="1"/>
</dbReference>
<dbReference type="Gene3D" id="1.10.10.10">
    <property type="entry name" value="Winged helix-like DNA-binding domain superfamily/Winged helix DNA-binding domain"/>
    <property type="match status" value="1"/>
</dbReference>
<sequence>MHDRHERKCKLRHPPGDEIYRDDEYSFGTNNSGSTNNSQDTNKNNNTSSNANGAINTNANTKKKISIFEVDGSKNKLYCQNLCLLGKIFLDTKTLYYDVEPFLFYVLTEYDEYGYHLCGYFSKEKKSLAGYNLSCIAVLPTKQRLGYGKLLIDFSYLLSQREHVYTGSPEKPLSDLGLLSYRSYWQSKIYPLLIKLYDVGAEVSIDEICKFTAISPDDIISTLQTDHVIHPNVRFQPPPSLAANADSNSNSNSNVLKSGKHNRYLLALDADLISKFRAIVQSKLNSNHTNGISANTSEVEIDGNDGENDYSVPFPVYAKPHLLRWAPYVNNTNISSVHHPSTLSAPTEMEVSNIDINTDSSNNLSNSNSNSNCNSNCNGSDMNVEDKAAIDVC</sequence>
<evidence type="ECO:0000256" key="2">
    <source>
        <dbReference type="ARBA" id="ARBA00013184"/>
    </source>
</evidence>
<feature type="domain" description="MYST-type HAT" evidence="10">
    <location>
        <begin position="1"/>
        <end position="237"/>
    </location>
</feature>
<comment type="caution">
    <text evidence="11">The sequence shown here is derived from an EMBL/GenBank/DDBJ whole genome shotgun (WGS) entry which is preliminary data.</text>
</comment>
<evidence type="ECO:0000256" key="5">
    <source>
        <dbReference type="ARBA" id="ARBA00022833"/>
    </source>
</evidence>
<dbReference type="InterPro" id="IPR016181">
    <property type="entry name" value="Acyl_CoA_acyltransferase"/>
</dbReference>
<comment type="subcellular location">
    <subcellularLocation>
        <location evidence="8">Nucleus</location>
    </subcellularLocation>
</comment>
<name>A0A1R1PYJ2_ZANCU</name>
<dbReference type="Pfam" id="PF01853">
    <property type="entry name" value="MOZ_SAS"/>
    <property type="match status" value="1"/>
</dbReference>